<gene>
    <name evidence="10" type="ORF">XPG1_2266</name>
</gene>
<evidence type="ECO:0000256" key="7">
    <source>
        <dbReference type="ARBA" id="ARBA00023136"/>
    </source>
</evidence>
<comment type="similarity">
    <text evidence="2 8">Belongs to the UPF0299 family.</text>
</comment>
<feature type="transmembrane region" description="Helical" evidence="8">
    <location>
        <begin position="94"/>
        <end position="115"/>
    </location>
</feature>
<dbReference type="InterPro" id="IPR022957">
    <property type="entry name" value="Uncharacterised_UPF0299"/>
</dbReference>
<dbReference type="RefSeq" id="WP_045958976.1">
    <property type="nucleotide sequence ID" value="NZ_FO704551.1"/>
</dbReference>
<dbReference type="HAMAP" id="MF_01144">
    <property type="entry name" value="UPF0299"/>
    <property type="match status" value="1"/>
</dbReference>
<evidence type="ECO:0000256" key="5">
    <source>
        <dbReference type="ARBA" id="ARBA00022692"/>
    </source>
</evidence>
<evidence type="ECO:0000256" key="2">
    <source>
        <dbReference type="ARBA" id="ARBA00006979"/>
    </source>
</evidence>
<evidence type="ECO:0000313" key="11">
    <source>
        <dbReference type="Proteomes" id="UP000032735"/>
    </source>
</evidence>
<keyword evidence="7 8" id="KW-0472">Membrane</keyword>
<dbReference type="PANTHER" id="PTHR33931:SF5">
    <property type="entry name" value="UPF0299 MEMBRANE PROTEIN YOHJ"/>
    <property type="match status" value="1"/>
</dbReference>
<dbReference type="Proteomes" id="UP000032735">
    <property type="component" value="Chromosome"/>
</dbReference>
<dbReference type="PANTHER" id="PTHR33931">
    <property type="entry name" value="HOLIN-LIKE PROTEIN CIDA-RELATED"/>
    <property type="match status" value="1"/>
</dbReference>
<dbReference type="NCBIfam" id="NF002494">
    <property type="entry name" value="PRK01821.1"/>
    <property type="match status" value="1"/>
</dbReference>
<organism evidence="10 11">
    <name type="scientific">Xenorhabdus poinarii G6</name>
    <dbReference type="NCBI Taxonomy" id="1354304"/>
    <lineage>
        <taxon>Bacteria</taxon>
        <taxon>Pseudomonadati</taxon>
        <taxon>Pseudomonadota</taxon>
        <taxon>Gammaproteobacteria</taxon>
        <taxon>Enterobacterales</taxon>
        <taxon>Morganellaceae</taxon>
        <taxon>Xenorhabdus</taxon>
    </lineage>
</organism>
<dbReference type="STRING" id="1354304.XPG1_2266"/>
<dbReference type="InterPro" id="IPR005538">
    <property type="entry name" value="LrgA/CidA"/>
</dbReference>
<evidence type="ECO:0000256" key="6">
    <source>
        <dbReference type="ARBA" id="ARBA00022989"/>
    </source>
</evidence>
<feature type="transmembrane region" description="Helical" evidence="8">
    <location>
        <begin position="36"/>
        <end position="57"/>
    </location>
</feature>
<comment type="subcellular location">
    <subcellularLocation>
        <location evidence="1">Cell inner membrane</location>
        <topology evidence="1">Multi-pass membrane protein</topology>
    </subcellularLocation>
    <subcellularLocation>
        <location evidence="8">Cell membrane</location>
        <topology evidence="8">Multi-pass membrane protein</topology>
    </subcellularLocation>
</comment>
<dbReference type="EMBL" id="FO704551">
    <property type="protein sequence ID" value="CDG21921.1"/>
    <property type="molecule type" value="Genomic_DNA"/>
</dbReference>
<keyword evidence="5 8" id="KW-0812">Transmembrane</keyword>
<evidence type="ECO:0000256" key="3">
    <source>
        <dbReference type="ARBA" id="ARBA00022475"/>
    </source>
</evidence>
<accession>A0A068R4S5</accession>
<evidence type="ECO:0000256" key="1">
    <source>
        <dbReference type="ARBA" id="ARBA00004429"/>
    </source>
</evidence>
<evidence type="ECO:0000256" key="9">
    <source>
        <dbReference type="SAM" id="MobiDB-lite"/>
    </source>
</evidence>
<dbReference type="AlphaFoldDB" id="A0A068R4S5"/>
<protein>
    <recommendedName>
        <fullName evidence="8">UPF0299 membrane protein XPG1_2266</fullName>
    </recommendedName>
</protein>
<evidence type="ECO:0000256" key="8">
    <source>
        <dbReference type="HAMAP-Rule" id="MF_01144"/>
    </source>
</evidence>
<keyword evidence="11" id="KW-1185">Reference proteome</keyword>
<evidence type="ECO:0000256" key="4">
    <source>
        <dbReference type="ARBA" id="ARBA00022519"/>
    </source>
</evidence>
<sequence length="165" mass="18446">MSFQNVLMIGWQYLRAFALLYLCLIAGNIISALLPFSLPGSIIGLLLLFALLALQIIPSHWVKPSCSLLMKNMTLLFLPIGVGIMDYYPQLSQQMFPILLSCIVSTLIVMVVVAYSSHYIHRERIIVGTKIDTKEQKPISTPTAQSQQPSLQSPPTQKPEEKKKC</sequence>
<name>A0A068R4S5_9GAMM</name>
<feature type="region of interest" description="Disordered" evidence="9">
    <location>
        <begin position="136"/>
        <end position="165"/>
    </location>
</feature>
<feature type="compositionally biased region" description="Low complexity" evidence="9">
    <location>
        <begin position="138"/>
        <end position="155"/>
    </location>
</feature>
<dbReference type="OrthoDB" id="385012at2"/>
<dbReference type="Pfam" id="PF03788">
    <property type="entry name" value="LrgA"/>
    <property type="match status" value="1"/>
</dbReference>
<keyword evidence="3 8" id="KW-1003">Cell membrane</keyword>
<evidence type="ECO:0000313" key="10">
    <source>
        <dbReference type="EMBL" id="CDG21921.1"/>
    </source>
</evidence>
<keyword evidence="4" id="KW-0997">Cell inner membrane</keyword>
<reference evidence="10 11" key="1">
    <citation type="submission" date="2013-07" db="EMBL/GenBank/DDBJ databases">
        <authorList>
            <person name="Genoscope - CEA"/>
        </authorList>
    </citation>
    <scope>NUCLEOTIDE SEQUENCE [LARGE SCALE GENOMIC DNA]</scope>
    <source>
        <strain evidence="10 11">G6</strain>
    </source>
</reference>
<feature type="transmembrane region" description="Helical" evidence="8">
    <location>
        <begin position="69"/>
        <end position="88"/>
    </location>
</feature>
<keyword evidence="6 8" id="KW-1133">Transmembrane helix</keyword>
<proteinExistence type="inferred from homology"/>
<dbReference type="GO" id="GO:0005886">
    <property type="term" value="C:plasma membrane"/>
    <property type="evidence" value="ECO:0007669"/>
    <property type="project" value="UniProtKB-SubCell"/>
</dbReference>
<dbReference type="HOGENOM" id="CLU_113736_1_0_6"/>
<dbReference type="KEGG" id="xpo:XPG1_2266"/>
<feature type="transmembrane region" description="Helical" evidence="8">
    <location>
        <begin position="12"/>
        <end position="30"/>
    </location>
</feature>